<dbReference type="EMBL" id="CP001103">
    <property type="protein sequence ID" value="AGV54011.1"/>
    <property type="molecule type" value="Genomic_DNA"/>
</dbReference>
<evidence type="ECO:0000313" key="2">
    <source>
        <dbReference type="EMBL" id="AGV54011.1"/>
    </source>
</evidence>
<dbReference type="HOGENOM" id="CLU_3283848_0_0_6"/>
<keyword evidence="3" id="KW-1185">Reference proteome</keyword>
<name>T2DKX0_ALTMD</name>
<dbReference type="KEGG" id="amc:MADE_000001021185"/>
<evidence type="ECO:0000313" key="3">
    <source>
        <dbReference type="Proteomes" id="UP000001870"/>
    </source>
</evidence>
<reference evidence="2 3" key="2">
    <citation type="journal article" date="2015" name="Antonie Van Leeuwenhoek">
        <title>Ecophysiological diversity of a novel member of the genus Alteromonas, and description of Alteromonas mediterranea sp. nov.</title>
        <authorList>
            <person name="Ivanova E.P."/>
            <person name="Lopez-Perez M."/>
            <person name="Zabalos M."/>
            <person name="Nguyen S.H."/>
            <person name="Webb H.K."/>
            <person name="Ryan J."/>
            <person name="Lagutin K."/>
            <person name="Vyssotski M."/>
            <person name="Crawford R.J."/>
            <person name="Rodriguez-Valera F."/>
        </authorList>
    </citation>
    <scope>NUCLEOTIDE SEQUENCE [LARGE SCALE GENOMIC DNA]</scope>
    <source>
        <strain evidence="3">DSM 17117 / CIP 110805 / LMG 28347 / Deep ecotype</strain>
    </source>
</reference>
<feature type="region of interest" description="Disordered" evidence="1">
    <location>
        <begin position="1"/>
        <end position="40"/>
    </location>
</feature>
<dbReference type="AlphaFoldDB" id="T2DKX0"/>
<protein>
    <submittedName>
        <fullName evidence="2">Uncharacterized protein</fullName>
    </submittedName>
</protein>
<reference evidence="2 3" key="1">
    <citation type="journal article" date="2008" name="ISME J.">
        <title>Comparative genomics of two ecotypes of the marine planktonic copiotroph Alteromonas macleodii suggests alternative lifestyles associated with different kinds of particulate organic matter.</title>
        <authorList>
            <person name="Ivars-Martinez E."/>
            <person name="Martin-Cuadrado A.B."/>
            <person name="D'Auria G."/>
            <person name="Mira A."/>
            <person name="Ferriera S."/>
            <person name="Johnson J."/>
            <person name="Friedman R."/>
            <person name="Rodriguez-Valera F."/>
        </authorList>
    </citation>
    <scope>NUCLEOTIDE SEQUENCE [LARGE SCALE GENOMIC DNA]</scope>
    <source>
        <strain evidence="3">DSM 17117 / CIP 110805 / LMG 28347 / Deep ecotype</strain>
    </source>
</reference>
<organism evidence="2 3">
    <name type="scientific">Alteromonas mediterranea (strain DSM 17117 / CIP 110805 / LMG 28347 / Deep ecotype)</name>
    <dbReference type="NCBI Taxonomy" id="1774373"/>
    <lineage>
        <taxon>Bacteria</taxon>
        <taxon>Pseudomonadati</taxon>
        <taxon>Pseudomonadota</taxon>
        <taxon>Gammaproteobacteria</taxon>
        <taxon>Alteromonadales</taxon>
        <taxon>Alteromonadaceae</taxon>
        <taxon>Alteromonas/Salinimonas group</taxon>
        <taxon>Alteromonas</taxon>
    </lineage>
</organism>
<accession>T2DKX0</accession>
<dbReference type="Proteomes" id="UP000001870">
    <property type="component" value="Chromosome"/>
</dbReference>
<gene>
    <name evidence="2" type="ORF">MADE_000001021185</name>
</gene>
<proteinExistence type="predicted"/>
<evidence type="ECO:0000256" key="1">
    <source>
        <dbReference type="SAM" id="MobiDB-lite"/>
    </source>
</evidence>
<sequence>MRLTLDIHISKHSKTTQPEQGHTKKSPAIQLGLKDERLHV</sequence>